<dbReference type="STRING" id="1183438.GKIL_3308"/>
<dbReference type="eggNOG" id="COG1100">
    <property type="taxonomic scope" value="Bacteria"/>
</dbReference>
<dbReference type="HOGENOM" id="CLU_075246_0_0_3"/>
<dbReference type="RefSeq" id="WP_023174842.1">
    <property type="nucleotide sequence ID" value="NC_022600.1"/>
</dbReference>
<reference evidence="1 2" key="1">
    <citation type="journal article" date="2013" name="PLoS ONE">
        <title>Cultivation and Complete Genome Sequencing of Gloeobacter kilaueensis sp. nov., from a Lava Cave in Kilauea Caldera, Hawai'i.</title>
        <authorList>
            <person name="Saw J.H."/>
            <person name="Schatz M."/>
            <person name="Brown M.V."/>
            <person name="Kunkel D.D."/>
            <person name="Foster J.S."/>
            <person name="Shick H."/>
            <person name="Christensen S."/>
            <person name="Hou S."/>
            <person name="Wan X."/>
            <person name="Donachie S.P."/>
        </authorList>
    </citation>
    <scope>NUCLEOTIDE SEQUENCE [LARGE SCALE GENOMIC DNA]</scope>
    <source>
        <strain evidence="2">JS</strain>
    </source>
</reference>
<gene>
    <name evidence="1" type="ORF">GKIL_3308</name>
</gene>
<accession>U5QPK8</accession>
<evidence type="ECO:0000313" key="1">
    <source>
        <dbReference type="EMBL" id="AGY59554.1"/>
    </source>
</evidence>
<proteinExistence type="predicted"/>
<dbReference type="KEGG" id="glj:GKIL_3308"/>
<dbReference type="AlphaFoldDB" id="U5QPK8"/>
<evidence type="ECO:0000313" key="2">
    <source>
        <dbReference type="Proteomes" id="UP000017396"/>
    </source>
</evidence>
<dbReference type="SUPFAM" id="SSF52540">
    <property type="entry name" value="P-loop containing nucleoside triphosphate hydrolases"/>
    <property type="match status" value="1"/>
</dbReference>
<name>U5QPK8_GLOK1</name>
<dbReference type="InterPro" id="IPR027417">
    <property type="entry name" value="P-loop_NTPase"/>
</dbReference>
<organism evidence="1 2">
    <name type="scientific">Gloeobacter kilaueensis (strain ATCC BAA-2537 / CCAP 1431/1 / ULC 316 / JS1)</name>
    <dbReference type="NCBI Taxonomy" id="1183438"/>
    <lineage>
        <taxon>Bacteria</taxon>
        <taxon>Bacillati</taxon>
        <taxon>Cyanobacteriota</taxon>
        <taxon>Cyanophyceae</taxon>
        <taxon>Gloeobacterales</taxon>
        <taxon>Gloeobacteraceae</taxon>
        <taxon>Gloeobacter</taxon>
    </lineage>
</organism>
<protein>
    <submittedName>
        <fullName evidence="1">Uncharacterized protein</fullName>
    </submittedName>
</protein>
<keyword evidence="2" id="KW-1185">Reference proteome</keyword>
<dbReference type="Proteomes" id="UP000017396">
    <property type="component" value="Chromosome"/>
</dbReference>
<dbReference type="EMBL" id="CP003587">
    <property type="protein sequence ID" value="AGY59554.1"/>
    <property type="molecule type" value="Genomic_DNA"/>
</dbReference>
<sequence>MNEFTYHLQIIGHPQSGRSTFLAASYYRARELLRSLGKASLSLSCTDQASREFIDRILSHVRVNGDYPKLSGCPDTLRLHFYNLHAPTRLFGEREIAVCYWIWHKLSLPDSSAALPDADGSCLFIDAAQLMDDIAYRAKLDELTGVALSIAQKAHRRPHPFAIVLTKCDLLGQMTPALRRVLNRELIPLTEALARSESLHQVFFSSLAIGVVPNTQRYFLLSSDSAAAPLWLMDTIHPLNQAPLNVDLDQLLNAR</sequence>